<dbReference type="PROSITE" id="PS51144">
    <property type="entry name" value="ALPHA_CA_2"/>
    <property type="match status" value="1"/>
</dbReference>
<dbReference type="Gene3D" id="3.10.200.10">
    <property type="entry name" value="Alpha carbonic anhydrase"/>
    <property type="match status" value="1"/>
</dbReference>
<keyword evidence="5" id="KW-0456">Lyase</keyword>
<dbReference type="AlphaFoldDB" id="A0A431WXG3"/>
<accession>A0A431WXG3</accession>
<dbReference type="RefSeq" id="WP_126519200.1">
    <property type="nucleotide sequence ID" value="NZ_RXNU01000002.1"/>
</dbReference>
<evidence type="ECO:0000313" key="9">
    <source>
        <dbReference type="EMBL" id="RTR40130.1"/>
    </source>
</evidence>
<evidence type="ECO:0000256" key="2">
    <source>
        <dbReference type="ARBA" id="ARBA00012925"/>
    </source>
</evidence>
<dbReference type="SMART" id="SM01057">
    <property type="entry name" value="Carb_anhydrase"/>
    <property type="match status" value="1"/>
</dbReference>
<comment type="similarity">
    <text evidence="1">Belongs to the alpha-carbonic anhydrase family.</text>
</comment>
<proteinExistence type="inferred from homology"/>
<reference evidence="9 10" key="1">
    <citation type="submission" date="2018-12" db="EMBL/GenBank/DDBJ databases">
        <authorList>
            <person name="Yu L."/>
        </authorList>
    </citation>
    <scope>NUCLEOTIDE SEQUENCE [LARGE SCALE GENOMIC DNA]</scope>
    <source>
        <strain evidence="9 10">HAW-EB2</strain>
    </source>
</reference>
<name>A0A431WXG3_9GAMM</name>
<dbReference type="OrthoDB" id="5327615at2"/>
<comment type="caution">
    <text evidence="9">The sequence shown here is derived from an EMBL/GenBank/DDBJ whole genome shotgun (WGS) entry which is preliminary data.</text>
</comment>
<dbReference type="GO" id="GO:0004089">
    <property type="term" value="F:carbonate dehydratase activity"/>
    <property type="evidence" value="ECO:0007669"/>
    <property type="project" value="UniProtKB-EC"/>
</dbReference>
<comment type="catalytic activity">
    <reaction evidence="6">
        <text>hydrogencarbonate + H(+) = CO2 + H2O</text>
        <dbReference type="Rhea" id="RHEA:10748"/>
        <dbReference type="ChEBI" id="CHEBI:15377"/>
        <dbReference type="ChEBI" id="CHEBI:15378"/>
        <dbReference type="ChEBI" id="CHEBI:16526"/>
        <dbReference type="ChEBI" id="CHEBI:17544"/>
        <dbReference type="EC" id="4.2.1.1"/>
    </reaction>
</comment>
<gene>
    <name evidence="9" type="ORF">EKG38_05235</name>
</gene>
<evidence type="ECO:0000256" key="6">
    <source>
        <dbReference type="ARBA" id="ARBA00048348"/>
    </source>
</evidence>
<dbReference type="InterPro" id="IPR036398">
    <property type="entry name" value="CA_dom_sf"/>
</dbReference>
<dbReference type="InterPro" id="IPR023561">
    <property type="entry name" value="Carbonic_anhydrase_a-class"/>
</dbReference>
<dbReference type="InterPro" id="IPR001148">
    <property type="entry name" value="CA_dom"/>
</dbReference>
<feature type="chain" id="PRO_5019231057" description="carbonic anhydrase" evidence="7">
    <location>
        <begin position="28"/>
        <end position="286"/>
    </location>
</feature>
<protein>
    <recommendedName>
        <fullName evidence="2">carbonic anhydrase</fullName>
        <ecNumber evidence="2">4.2.1.1</ecNumber>
    </recommendedName>
</protein>
<evidence type="ECO:0000256" key="7">
    <source>
        <dbReference type="SAM" id="SignalP"/>
    </source>
</evidence>
<evidence type="ECO:0000256" key="4">
    <source>
        <dbReference type="ARBA" id="ARBA00022833"/>
    </source>
</evidence>
<keyword evidence="10" id="KW-1185">Reference proteome</keyword>
<dbReference type="EMBL" id="RXNU01000002">
    <property type="protein sequence ID" value="RTR40130.1"/>
    <property type="molecule type" value="Genomic_DNA"/>
</dbReference>
<feature type="signal peptide" evidence="7">
    <location>
        <begin position="1"/>
        <end position="27"/>
    </location>
</feature>
<keyword evidence="4" id="KW-0862">Zinc</keyword>
<evidence type="ECO:0000256" key="5">
    <source>
        <dbReference type="ARBA" id="ARBA00023239"/>
    </source>
</evidence>
<sequence>MNKLNLLHSGLLIASMLISLAPSLVHSAETDAKKSHSPSAVHWEYSGSAGPSNWHKISDKFALCGSGKRQSPVDIQYETPANLYPLVFRHQSIPLQVVNNGHTLQANYGTLITNETVKIGGKNYPIKQKPVYISQMMLGDLPYKLLQLHFHTPSEHAINGRRAAMEVHMVHQSADGNLAVVGVLLSHGKQNPILQQILDNASPTINQVNAPQGLTINTSVLLPANRQFFHYSGSLTTPPCSENVNWFVMKSEMQVSDQQVKRFTQLIGNNARPLQEINWRSMLISE</sequence>
<dbReference type="InterPro" id="IPR041891">
    <property type="entry name" value="Alpha_CA_prokaryot-like"/>
</dbReference>
<evidence type="ECO:0000313" key="10">
    <source>
        <dbReference type="Proteomes" id="UP000267448"/>
    </source>
</evidence>
<dbReference type="PANTHER" id="PTHR18952">
    <property type="entry name" value="CARBONIC ANHYDRASE"/>
    <property type="match status" value="1"/>
</dbReference>
<evidence type="ECO:0000256" key="1">
    <source>
        <dbReference type="ARBA" id="ARBA00010718"/>
    </source>
</evidence>
<dbReference type="PANTHER" id="PTHR18952:SF265">
    <property type="entry name" value="CARBONIC ANHYDRASE"/>
    <property type="match status" value="1"/>
</dbReference>
<dbReference type="SUPFAM" id="SSF51069">
    <property type="entry name" value="Carbonic anhydrase"/>
    <property type="match status" value="1"/>
</dbReference>
<dbReference type="CDD" id="cd03124">
    <property type="entry name" value="alpha_CA_prokaryotic_like"/>
    <property type="match status" value="1"/>
</dbReference>
<keyword evidence="7" id="KW-0732">Signal</keyword>
<dbReference type="GO" id="GO:0008270">
    <property type="term" value="F:zinc ion binding"/>
    <property type="evidence" value="ECO:0007669"/>
    <property type="project" value="InterPro"/>
</dbReference>
<dbReference type="Pfam" id="PF00194">
    <property type="entry name" value="Carb_anhydrase"/>
    <property type="match status" value="1"/>
</dbReference>
<dbReference type="Proteomes" id="UP000267448">
    <property type="component" value="Unassembled WGS sequence"/>
</dbReference>
<evidence type="ECO:0000256" key="3">
    <source>
        <dbReference type="ARBA" id="ARBA00022723"/>
    </source>
</evidence>
<dbReference type="EC" id="4.2.1.1" evidence="2"/>
<organism evidence="9 10">
    <name type="scientific">Shewanella canadensis</name>
    <dbReference type="NCBI Taxonomy" id="271096"/>
    <lineage>
        <taxon>Bacteria</taxon>
        <taxon>Pseudomonadati</taxon>
        <taxon>Pseudomonadota</taxon>
        <taxon>Gammaproteobacteria</taxon>
        <taxon>Alteromonadales</taxon>
        <taxon>Shewanellaceae</taxon>
        <taxon>Shewanella</taxon>
    </lineage>
</organism>
<feature type="domain" description="Alpha-carbonic anhydrase" evidence="8">
    <location>
        <begin position="41"/>
        <end position="286"/>
    </location>
</feature>
<keyword evidence="3" id="KW-0479">Metal-binding</keyword>
<evidence type="ECO:0000259" key="8">
    <source>
        <dbReference type="PROSITE" id="PS51144"/>
    </source>
</evidence>